<name>A0AAW1UQP0_9CUCU</name>
<evidence type="ECO:0000256" key="1">
    <source>
        <dbReference type="ARBA" id="ARBA00022723"/>
    </source>
</evidence>
<comment type="caution">
    <text evidence="6">The sequence shown here is derived from an EMBL/GenBank/DDBJ whole genome shotgun (WGS) entry which is preliminary data.</text>
</comment>
<keyword evidence="7" id="KW-1185">Reference proteome</keyword>
<dbReference type="Gene3D" id="3.30.40.10">
    <property type="entry name" value="Zinc/RING finger domain, C3HC4 (zinc finger)"/>
    <property type="match status" value="1"/>
</dbReference>
<evidence type="ECO:0000259" key="5">
    <source>
        <dbReference type="PROSITE" id="PS51081"/>
    </source>
</evidence>
<evidence type="ECO:0000256" key="2">
    <source>
        <dbReference type="ARBA" id="ARBA00022771"/>
    </source>
</evidence>
<sequence length="496" mass="57508">MEIEASDEIKTECTLCGSFLSVPPIIDVEDIGIVCGRCQDSIYMKNTNPKIKRQSLYEKMAISMNFPCKYHLSGCREKLRWNGVDDHEKSCSFGIGACFDYCKEHSKQICEWIGTKEHLISHFMGSHPEYFVTQPKIALKEILTKKYCMLLTEYSKTLILLRFLYDVKSDSIYFMAVTDRNEKAKGLKYELKMLVEENKSISFFEYSVLNWLYVGADVKKFGNKIKISRSDYFPNSGYVSIEIGCKKIESIVELSCVSSFSKCEMCNTYLVPPSHFFFDKTINKHRQMCIACPTKYNLSVPENHETFNFMGLYTKFLYSNSSTCNSTDYYSYSAAKNLENISLQEICLLNIVKCALCNWKGRRASLNTHINEMHEISDIHERYELCAYATKLFKLGGQFLSCTVVKNMNKRCYYEFIVHSEQSANTGYKYEIEIFSEELIPTKLLFQHIADDKLFKIVKNDEKCRKISVPLDLLEQLFPIIPRLKFKFNVSKLGMD</sequence>
<dbReference type="InterPro" id="IPR013083">
    <property type="entry name" value="Znf_RING/FYVE/PHD"/>
</dbReference>
<organism evidence="6 7">
    <name type="scientific">Henosepilachna vigintioctopunctata</name>
    <dbReference type="NCBI Taxonomy" id="420089"/>
    <lineage>
        <taxon>Eukaryota</taxon>
        <taxon>Metazoa</taxon>
        <taxon>Ecdysozoa</taxon>
        <taxon>Arthropoda</taxon>
        <taxon>Hexapoda</taxon>
        <taxon>Insecta</taxon>
        <taxon>Pterygota</taxon>
        <taxon>Neoptera</taxon>
        <taxon>Endopterygota</taxon>
        <taxon>Coleoptera</taxon>
        <taxon>Polyphaga</taxon>
        <taxon>Cucujiformia</taxon>
        <taxon>Coccinelloidea</taxon>
        <taxon>Coccinellidae</taxon>
        <taxon>Epilachninae</taxon>
        <taxon>Epilachnini</taxon>
        <taxon>Henosepilachna</taxon>
    </lineage>
</organism>
<protein>
    <recommendedName>
        <fullName evidence="5">SIAH-type domain-containing protein</fullName>
    </recommendedName>
</protein>
<dbReference type="PANTHER" id="PTHR45877:SF2">
    <property type="entry name" value="E3 UBIQUITIN-PROTEIN LIGASE SINA-RELATED"/>
    <property type="match status" value="1"/>
</dbReference>
<evidence type="ECO:0000256" key="3">
    <source>
        <dbReference type="ARBA" id="ARBA00022833"/>
    </source>
</evidence>
<evidence type="ECO:0000313" key="7">
    <source>
        <dbReference type="Proteomes" id="UP001431783"/>
    </source>
</evidence>
<accession>A0AAW1UQP0</accession>
<dbReference type="AlphaFoldDB" id="A0AAW1UQP0"/>
<dbReference type="PANTHER" id="PTHR45877">
    <property type="entry name" value="E3 UBIQUITIN-PROTEIN LIGASE SIAH2"/>
    <property type="match status" value="1"/>
</dbReference>
<dbReference type="SUPFAM" id="SSF49599">
    <property type="entry name" value="TRAF domain-like"/>
    <property type="match status" value="1"/>
</dbReference>
<dbReference type="Proteomes" id="UP001431783">
    <property type="component" value="Unassembled WGS sequence"/>
</dbReference>
<keyword evidence="1" id="KW-0479">Metal-binding</keyword>
<dbReference type="GO" id="GO:0061630">
    <property type="term" value="F:ubiquitin protein ligase activity"/>
    <property type="evidence" value="ECO:0007669"/>
    <property type="project" value="TreeGrafter"/>
</dbReference>
<reference evidence="6 7" key="1">
    <citation type="submission" date="2023-03" db="EMBL/GenBank/DDBJ databases">
        <title>Genome insight into feeding habits of ladybird beetles.</title>
        <authorList>
            <person name="Li H.-S."/>
            <person name="Huang Y.-H."/>
            <person name="Pang H."/>
        </authorList>
    </citation>
    <scope>NUCLEOTIDE SEQUENCE [LARGE SCALE GENOMIC DNA]</scope>
    <source>
        <strain evidence="6">SYSU_2023b</strain>
        <tissue evidence="6">Whole body</tissue>
    </source>
</reference>
<dbReference type="InterPro" id="IPR013010">
    <property type="entry name" value="Znf_SIAH"/>
</dbReference>
<dbReference type="PROSITE" id="PS51081">
    <property type="entry name" value="ZF_SIAH"/>
    <property type="match status" value="1"/>
</dbReference>
<dbReference type="GO" id="GO:0031624">
    <property type="term" value="F:ubiquitin conjugating enzyme binding"/>
    <property type="evidence" value="ECO:0007669"/>
    <property type="project" value="TreeGrafter"/>
</dbReference>
<keyword evidence="3" id="KW-0862">Zinc</keyword>
<evidence type="ECO:0000256" key="4">
    <source>
        <dbReference type="PROSITE-ProRule" id="PRU00455"/>
    </source>
</evidence>
<dbReference type="GO" id="GO:0043161">
    <property type="term" value="P:proteasome-mediated ubiquitin-dependent protein catabolic process"/>
    <property type="evidence" value="ECO:0007669"/>
    <property type="project" value="TreeGrafter"/>
</dbReference>
<keyword evidence="2 4" id="KW-0863">Zinc-finger</keyword>
<dbReference type="GO" id="GO:0005737">
    <property type="term" value="C:cytoplasm"/>
    <property type="evidence" value="ECO:0007669"/>
    <property type="project" value="TreeGrafter"/>
</dbReference>
<proteinExistence type="predicted"/>
<evidence type="ECO:0000313" key="6">
    <source>
        <dbReference type="EMBL" id="KAK9882305.1"/>
    </source>
</evidence>
<dbReference type="InterPro" id="IPR004162">
    <property type="entry name" value="SINA-like_animal"/>
</dbReference>
<feature type="domain" description="SIAH-type" evidence="5">
    <location>
        <begin position="63"/>
        <end position="128"/>
    </location>
</feature>
<dbReference type="GO" id="GO:0008270">
    <property type="term" value="F:zinc ion binding"/>
    <property type="evidence" value="ECO:0007669"/>
    <property type="project" value="UniProtKB-KW"/>
</dbReference>
<dbReference type="Pfam" id="PF21361">
    <property type="entry name" value="Sina_ZnF"/>
    <property type="match status" value="1"/>
</dbReference>
<gene>
    <name evidence="6" type="ORF">WA026_020422</name>
</gene>
<dbReference type="EMBL" id="JARQZJ010000074">
    <property type="protein sequence ID" value="KAK9882305.1"/>
    <property type="molecule type" value="Genomic_DNA"/>
</dbReference>